<evidence type="ECO:0000313" key="4">
    <source>
        <dbReference type="Proteomes" id="UP001152759"/>
    </source>
</evidence>
<dbReference type="SMART" id="SM01117">
    <property type="entry name" value="Cyt-b5"/>
    <property type="match status" value="1"/>
</dbReference>
<dbReference type="SUPFAM" id="SSF55856">
    <property type="entry name" value="Cytochrome b5-like heme/steroid binding domain"/>
    <property type="match status" value="1"/>
</dbReference>
<dbReference type="EMBL" id="OU963869">
    <property type="protein sequence ID" value="CAH0394031.1"/>
    <property type="molecule type" value="Genomic_DNA"/>
</dbReference>
<proteinExistence type="inferred from homology"/>
<reference evidence="3" key="1">
    <citation type="submission" date="2021-12" db="EMBL/GenBank/DDBJ databases">
        <authorList>
            <person name="King R."/>
        </authorList>
    </citation>
    <scope>NUCLEOTIDE SEQUENCE</scope>
</reference>
<dbReference type="InterPro" id="IPR001199">
    <property type="entry name" value="Cyt_B5-like_heme/steroid-bd"/>
</dbReference>
<comment type="similarity">
    <text evidence="1">Belongs to the cytochrome b5 family. MAPR subfamily.</text>
</comment>
<gene>
    <name evidence="3" type="ORF">BEMITA_LOCUS12376</name>
</gene>
<dbReference type="Gene3D" id="3.10.120.10">
    <property type="entry name" value="Cytochrome b5-like heme/steroid binding domain"/>
    <property type="match status" value="1"/>
</dbReference>
<dbReference type="PANTHER" id="PTHR10281">
    <property type="entry name" value="MEMBRANE-ASSOCIATED PROGESTERONE RECEPTOR COMPONENT-RELATED"/>
    <property type="match status" value="1"/>
</dbReference>
<dbReference type="AlphaFoldDB" id="A0A9P0F8Q5"/>
<dbReference type="KEGG" id="btab:109036026"/>
<dbReference type="Proteomes" id="UP001152759">
    <property type="component" value="Chromosome 8"/>
</dbReference>
<dbReference type="Pfam" id="PF00173">
    <property type="entry name" value="Cyt-b5"/>
    <property type="match status" value="1"/>
</dbReference>
<dbReference type="PANTHER" id="PTHR10281:SF4">
    <property type="entry name" value="NEUFERRICIN"/>
    <property type="match status" value="1"/>
</dbReference>
<keyword evidence="4" id="KW-1185">Reference proteome</keyword>
<accession>A0A9P0F8Q5</accession>
<feature type="domain" description="Cytochrome b5 heme-binding" evidence="2">
    <location>
        <begin position="65"/>
        <end position="160"/>
    </location>
</feature>
<evidence type="ECO:0000256" key="1">
    <source>
        <dbReference type="ARBA" id="ARBA00038357"/>
    </source>
</evidence>
<organism evidence="3 4">
    <name type="scientific">Bemisia tabaci</name>
    <name type="common">Sweetpotato whitefly</name>
    <name type="synonym">Aleurodes tabaci</name>
    <dbReference type="NCBI Taxonomy" id="7038"/>
    <lineage>
        <taxon>Eukaryota</taxon>
        <taxon>Metazoa</taxon>
        <taxon>Ecdysozoa</taxon>
        <taxon>Arthropoda</taxon>
        <taxon>Hexapoda</taxon>
        <taxon>Insecta</taxon>
        <taxon>Pterygota</taxon>
        <taxon>Neoptera</taxon>
        <taxon>Paraneoptera</taxon>
        <taxon>Hemiptera</taxon>
        <taxon>Sternorrhyncha</taxon>
        <taxon>Aleyrodoidea</taxon>
        <taxon>Aleyrodidae</taxon>
        <taxon>Aleyrodinae</taxon>
        <taxon>Bemisia</taxon>
    </lineage>
</organism>
<dbReference type="GO" id="GO:0016020">
    <property type="term" value="C:membrane"/>
    <property type="evidence" value="ECO:0007669"/>
    <property type="project" value="TreeGrafter"/>
</dbReference>
<dbReference type="FunFam" id="3.10.120.10:FF:000003">
    <property type="entry name" value="membrane-associated progesterone receptor component 1"/>
    <property type="match status" value="1"/>
</dbReference>
<protein>
    <recommendedName>
        <fullName evidence="2">Cytochrome b5 heme-binding domain-containing protein</fullName>
    </recommendedName>
</protein>
<sequence>MLKLSIIVACISILLFYLYSFNNLAILIPSLMKFASDVRHSIVRFSEEFINEKYLKNTTSSERLFSISDLSDFNGETRKELYLAILGNVFDVTQGQKFYGRGESYHHFIGKDASRAFVTGELSKSMDNDDVADLSLQEIKSIHDWLNFYHDKYLYKGKLIGRYYDATGSPTDYNFKIQGLIEKALIDQDAELEEKKKFPPCNVEWSESTGTRVWCSKKSGGIERDWVGVPRKLYTAGDTKPRCACINLRSKEKEIVQKGTLRDKNLEEYKNCDPKATSCIVID</sequence>
<dbReference type="InterPro" id="IPR036400">
    <property type="entry name" value="Cyt_B5-like_heme/steroid_sf"/>
</dbReference>
<name>A0A9P0F8Q5_BEMTA</name>
<dbReference type="InterPro" id="IPR050577">
    <property type="entry name" value="MAPR/NEUFC/NENF-like"/>
</dbReference>
<evidence type="ECO:0000259" key="2">
    <source>
        <dbReference type="SMART" id="SM01117"/>
    </source>
</evidence>
<evidence type="ECO:0000313" key="3">
    <source>
        <dbReference type="EMBL" id="CAH0394031.1"/>
    </source>
</evidence>
<dbReference type="GO" id="GO:0012505">
    <property type="term" value="C:endomembrane system"/>
    <property type="evidence" value="ECO:0007669"/>
    <property type="project" value="TreeGrafter"/>
</dbReference>